<reference evidence="1" key="1">
    <citation type="journal article" date="2014" name="Front. Microbiol.">
        <title>High frequency of phylogenetically diverse reductive dehalogenase-homologous genes in deep subseafloor sedimentary metagenomes.</title>
        <authorList>
            <person name="Kawai M."/>
            <person name="Futagami T."/>
            <person name="Toyoda A."/>
            <person name="Takaki Y."/>
            <person name="Nishi S."/>
            <person name="Hori S."/>
            <person name="Arai W."/>
            <person name="Tsubouchi T."/>
            <person name="Morono Y."/>
            <person name="Uchiyama I."/>
            <person name="Ito T."/>
            <person name="Fujiyama A."/>
            <person name="Inagaki F."/>
            <person name="Takami H."/>
        </authorList>
    </citation>
    <scope>NUCLEOTIDE SEQUENCE</scope>
    <source>
        <strain evidence="1">Expedition CK06-06</strain>
    </source>
</reference>
<evidence type="ECO:0000313" key="1">
    <source>
        <dbReference type="EMBL" id="GAH77676.1"/>
    </source>
</evidence>
<proteinExistence type="predicted"/>
<dbReference type="AlphaFoldDB" id="X1I5J3"/>
<dbReference type="EMBL" id="BARU01041746">
    <property type="protein sequence ID" value="GAH77676.1"/>
    <property type="molecule type" value="Genomic_DNA"/>
</dbReference>
<sequence length="87" mass="9770">MNSELQHKIFSQIEKVLDEYSQIKVVSYKETGPKASTWKRGFSGGEFIDLSGFGKKTDLICDLREIVIDALKDAHLLKGEEDGHENG</sequence>
<protein>
    <submittedName>
        <fullName evidence="1">Uncharacterized protein</fullName>
    </submittedName>
</protein>
<name>X1I5J3_9ZZZZ</name>
<comment type="caution">
    <text evidence="1">The sequence shown here is derived from an EMBL/GenBank/DDBJ whole genome shotgun (WGS) entry which is preliminary data.</text>
</comment>
<gene>
    <name evidence="1" type="ORF">S03H2_64292</name>
</gene>
<accession>X1I5J3</accession>
<organism evidence="1">
    <name type="scientific">marine sediment metagenome</name>
    <dbReference type="NCBI Taxonomy" id="412755"/>
    <lineage>
        <taxon>unclassified sequences</taxon>
        <taxon>metagenomes</taxon>
        <taxon>ecological metagenomes</taxon>
    </lineage>
</organism>